<reference evidence="1" key="1">
    <citation type="submission" date="2013-11" db="EMBL/GenBank/DDBJ databases">
        <authorList>
            <person name="GENOMES U."/>
        </authorList>
    </citation>
    <scope>NUCLEOTIDE SEQUENCE</scope>
    <source>
        <strain evidence="1">MVT06</strain>
    </source>
</reference>
<reference evidence="1" key="2">
    <citation type="submission" date="2014-05" db="EMBL/GenBank/DDBJ databases">
        <title>Genome sequencing of Bartonella spp. isolated from human blood.</title>
        <authorList>
            <person name="Raoult D."/>
        </authorList>
    </citation>
    <scope>NUCLEOTIDE SEQUENCE</scope>
    <source>
        <strain evidence="1">MVT06</strain>
    </source>
</reference>
<proteinExistence type="predicted"/>
<evidence type="ECO:0000313" key="1">
    <source>
        <dbReference type="EMBL" id="CDP80294.1"/>
    </source>
</evidence>
<dbReference type="AlphaFoldDB" id="A0A024LT40"/>
<sequence>MNKKNRQGLSARAFAKKMGVYPNAVIARFKTGKFDEALYDDGSINEELATALWNENPTKQAYIVGDDGKPRTKTKQDSIEGANEHKIKLQRMQVALESETIDLEQKKETTLDREEVKKATRNFGRAYRDIMLHFPHRYGARIAAKVKCDAASLIGAIDHYIREALQEIIKVPVPFHDADTPDHKEEKND</sequence>
<name>A0A024LT40_9HYPH</name>
<gene>
    <name evidence="1" type="ORF">BN1046_01221</name>
</gene>
<protein>
    <submittedName>
        <fullName evidence="1">Phage protein</fullName>
    </submittedName>
</protein>
<dbReference type="EMBL" id="HG977196">
    <property type="protein sequence ID" value="CDP80294.1"/>
    <property type="molecule type" value="Genomic_DNA"/>
</dbReference>
<organism evidence="1">
    <name type="scientific">Bartonella schoenbuchensis</name>
    <dbReference type="NCBI Taxonomy" id="165694"/>
    <lineage>
        <taxon>Bacteria</taxon>
        <taxon>Pseudomonadati</taxon>
        <taxon>Pseudomonadota</taxon>
        <taxon>Alphaproteobacteria</taxon>
        <taxon>Hyphomicrobiales</taxon>
        <taxon>Bartonellaceae</taxon>
        <taxon>Bartonella</taxon>
    </lineage>
</organism>
<accession>A0A024LT40</accession>